<keyword evidence="7" id="KW-0456">Lyase</keyword>
<evidence type="ECO:0000313" key="12">
    <source>
        <dbReference type="Proteomes" id="UP000295832"/>
    </source>
</evidence>
<evidence type="ECO:0000256" key="6">
    <source>
        <dbReference type="ARBA" id="ARBA00022898"/>
    </source>
</evidence>
<dbReference type="EMBL" id="SOEG01000004">
    <property type="protein sequence ID" value="TDX52985.1"/>
    <property type="molecule type" value="Genomic_DNA"/>
</dbReference>
<dbReference type="PANTHER" id="PTHR42885:SF1">
    <property type="entry name" value="THREONINE-PHOSPHATE DECARBOXYLASE"/>
    <property type="match status" value="1"/>
</dbReference>
<evidence type="ECO:0000256" key="1">
    <source>
        <dbReference type="ARBA" id="ARBA00001933"/>
    </source>
</evidence>
<evidence type="ECO:0000256" key="9">
    <source>
        <dbReference type="ARBA" id="ARBA00048531"/>
    </source>
</evidence>
<comment type="caution">
    <text evidence="11">The sequence shown here is derived from an EMBL/GenBank/DDBJ whole genome shotgun (WGS) entry which is preliminary data.</text>
</comment>
<evidence type="ECO:0000256" key="4">
    <source>
        <dbReference type="ARBA" id="ARBA00012285"/>
    </source>
</evidence>
<keyword evidence="12" id="KW-1185">Reference proteome</keyword>
<name>A0A4R8HAM7_9FIRM</name>
<dbReference type="InterPro" id="IPR004838">
    <property type="entry name" value="NHTrfase_class1_PyrdxlP-BS"/>
</dbReference>
<organism evidence="11 12">
    <name type="scientific">Orenia marismortui</name>
    <dbReference type="NCBI Taxonomy" id="46469"/>
    <lineage>
        <taxon>Bacteria</taxon>
        <taxon>Bacillati</taxon>
        <taxon>Bacillota</taxon>
        <taxon>Clostridia</taxon>
        <taxon>Halanaerobiales</taxon>
        <taxon>Halobacteroidaceae</taxon>
        <taxon>Orenia</taxon>
    </lineage>
</organism>
<dbReference type="SUPFAM" id="SSF53383">
    <property type="entry name" value="PLP-dependent transferases"/>
    <property type="match status" value="1"/>
</dbReference>
<comment type="cofactor">
    <cofactor evidence="1">
        <name>pyridoxal 5'-phosphate</name>
        <dbReference type="ChEBI" id="CHEBI:597326"/>
    </cofactor>
</comment>
<evidence type="ECO:0000313" key="11">
    <source>
        <dbReference type="EMBL" id="TDX52985.1"/>
    </source>
</evidence>
<proteinExistence type="predicted"/>
<dbReference type="PANTHER" id="PTHR42885">
    <property type="entry name" value="HISTIDINOL-PHOSPHATE AMINOTRANSFERASE-RELATED"/>
    <property type="match status" value="1"/>
</dbReference>
<reference evidence="11 12" key="1">
    <citation type="submission" date="2019-03" db="EMBL/GenBank/DDBJ databases">
        <title>Subsurface microbial communities from deep shales in Ohio and West Virginia, USA.</title>
        <authorList>
            <person name="Wrighton K."/>
        </authorList>
    </citation>
    <scope>NUCLEOTIDE SEQUENCE [LARGE SCALE GENOMIC DNA]</scope>
    <source>
        <strain evidence="11 12">MSL 6dP</strain>
    </source>
</reference>
<dbReference type="GO" id="GO:0030170">
    <property type="term" value="F:pyridoxal phosphate binding"/>
    <property type="evidence" value="ECO:0007669"/>
    <property type="project" value="InterPro"/>
</dbReference>
<dbReference type="InterPro" id="IPR004839">
    <property type="entry name" value="Aminotransferase_I/II_large"/>
</dbReference>
<dbReference type="EC" id="4.1.1.81" evidence="4"/>
<dbReference type="GO" id="GO:0009236">
    <property type="term" value="P:cobalamin biosynthetic process"/>
    <property type="evidence" value="ECO:0007669"/>
    <property type="project" value="UniProtKB-UniPathway"/>
</dbReference>
<evidence type="ECO:0000256" key="2">
    <source>
        <dbReference type="ARBA" id="ARBA00003444"/>
    </source>
</evidence>
<dbReference type="InterPro" id="IPR015421">
    <property type="entry name" value="PyrdxlP-dep_Trfase_major"/>
</dbReference>
<feature type="domain" description="Aminotransferase class I/classII large" evidence="10">
    <location>
        <begin position="19"/>
        <end position="348"/>
    </location>
</feature>
<gene>
    <name evidence="11" type="ORF">C7959_104113</name>
</gene>
<comment type="catalytic activity">
    <reaction evidence="9">
        <text>O-phospho-L-threonine + H(+) = (R)-1-aminopropan-2-yl phosphate + CO2</text>
        <dbReference type="Rhea" id="RHEA:11492"/>
        <dbReference type="ChEBI" id="CHEBI:15378"/>
        <dbReference type="ChEBI" id="CHEBI:16526"/>
        <dbReference type="ChEBI" id="CHEBI:58563"/>
        <dbReference type="ChEBI" id="CHEBI:58675"/>
        <dbReference type="EC" id="4.1.1.81"/>
    </reaction>
</comment>
<dbReference type="UniPathway" id="UPA00148"/>
<comment type="pathway">
    <text evidence="3">Cofactor biosynthesis; adenosylcobalamin biosynthesis.</text>
</comment>
<dbReference type="STRING" id="926561.GCA_000379025_00446"/>
<sequence length="353" mass="40078">MHGGNIIKAAKEYGLKQEEIIDFSANINFLGLPSSAKKVIQDNLAGIENYPEPNSLELKHALADKLNLKERNLIVSNGAVELIYLIAKVLKPKNALVLAPTFSEYRLSVESIGGRVEEFQLRREEDFELNIVELLPKIAKVDLFFLCNPNNPTAKFITRSEIIKILDYGIKNNSFIVIDEAFIDFLEEDLTVIDLVEEYNNLLVLRSLTKFFAIPGLRLGYGATNSKLISKLEQSKDPWNVNSLAQKVGRTVINDTKYILETKKMIREEKDFLYNKLSEMAELKAYYPSANYILIDLNCAKYSASEIEDKLAKEGILIRNCNNYSNLGEDFIRVAVKSREDNIKLVAKLFNIL</sequence>
<evidence type="ECO:0000256" key="8">
    <source>
        <dbReference type="ARBA" id="ARBA00029996"/>
    </source>
</evidence>
<accession>A0A4R8HAM7</accession>
<dbReference type="NCBIfam" id="TIGR01140">
    <property type="entry name" value="L_thr_O3P_dcar"/>
    <property type="match status" value="1"/>
</dbReference>
<evidence type="ECO:0000256" key="7">
    <source>
        <dbReference type="ARBA" id="ARBA00023239"/>
    </source>
</evidence>
<dbReference type="GO" id="GO:0048472">
    <property type="term" value="F:threonine-phosphate decarboxylase activity"/>
    <property type="evidence" value="ECO:0007669"/>
    <property type="project" value="UniProtKB-EC"/>
</dbReference>
<dbReference type="Pfam" id="PF00155">
    <property type="entry name" value="Aminotran_1_2"/>
    <property type="match status" value="1"/>
</dbReference>
<dbReference type="Gene3D" id="3.90.1150.10">
    <property type="entry name" value="Aspartate Aminotransferase, domain 1"/>
    <property type="match status" value="1"/>
</dbReference>
<dbReference type="InterPro" id="IPR005860">
    <property type="entry name" value="CobD"/>
</dbReference>
<protein>
    <recommendedName>
        <fullName evidence="4">threonine-phosphate decarboxylase</fullName>
        <ecNumber evidence="4">4.1.1.81</ecNumber>
    </recommendedName>
    <alternativeName>
        <fullName evidence="8">L-threonine-O-3-phosphate decarboxylase</fullName>
    </alternativeName>
</protein>
<comment type="function">
    <text evidence="2">Decarboxylates L-threonine-O-3-phosphate to yield (R)-1-amino-2-propanol O-2-phosphate, the precursor for the linkage between the nucleotide loop and the corrin ring in cobalamin.</text>
</comment>
<evidence type="ECO:0000256" key="3">
    <source>
        <dbReference type="ARBA" id="ARBA00004953"/>
    </source>
</evidence>
<dbReference type="PROSITE" id="PS00105">
    <property type="entry name" value="AA_TRANSFER_CLASS_1"/>
    <property type="match status" value="1"/>
</dbReference>
<dbReference type="RefSeq" id="WP_134115235.1">
    <property type="nucleotide sequence ID" value="NZ_SOEG01000004.1"/>
</dbReference>
<keyword evidence="6" id="KW-0663">Pyridoxal phosphate</keyword>
<dbReference type="InterPro" id="IPR015424">
    <property type="entry name" value="PyrdxlP-dep_Trfase"/>
</dbReference>
<dbReference type="CDD" id="cd00609">
    <property type="entry name" value="AAT_like"/>
    <property type="match status" value="1"/>
</dbReference>
<dbReference type="AlphaFoldDB" id="A0A4R8HAM7"/>
<dbReference type="Gene3D" id="3.40.640.10">
    <property type="entry name" value="Type I PLP-dependent aspartate aminotransferase-like (Major domain)"/>
    <property type="match status" value="1"/>
</dbReference>
<dbReference type="Proteomes" id="UP000295832">
    <property type="component" value="Unassembled WGS sequence"/>
</dbReference>
<evidence type="ECO:0000256" key="5">
    <source>
        <dbReference type="ARBA" id="ARBA00022573"/>
    </source>
</evidence>
<keyword evidence="5" id="KW-0169">Cobalamin biosynthesis</keyword>
<dbReference type="InterPro" id="IPR015422">
    <property type="entry name" value="PyrdxlP-dep_Trfase_small"/>
</dbReference>
<evidence type="ECO:0000259" key="10">
    <source>
        <dbReference type="Pfam" id="PF00155"/>
    </source>
</evidence>